<dbReference type="AlphaFoldDB" id="A0AAW2HZV9"/>
<feature type="repeat" description="TPR" evidence="4">
    <location>
        <begin position="155"/>
        <end position="188"/>
    </location>
</feature>
<comment type="function">
    <text evidence="5">Part of the endoplasmic reticulum membrane protein complex (EMC) that enables the energy-independent insertion into endoplasmic reticulum membranes of newly synthesized membrane proteins.</text>
</comment>
<feature type="domain" description="EMC2 TPR-like" evidence="6">
    <location>
        <begin position="91"/>
        <end position="199"/>
    </location>
</feature>
<dbReference type="InterPro" id="IPR039856">
    <property type="entry name" value="EMC2-like"/>
</dbReference>
<organism evidence="7">
    <name type="scientific">Menopon gallinae</name>
    <name type="common">poultry shaft louse</name>
    <dbReference type="NCBI Taxonomy" id="328185"/>
    <lineage>
        <taxon>Eukaryota</taxon>
        <taxon>Metazoa</taxon>
        <taxon>Ecdysozoa</taxon>
        <taxon>Arthropoda</taxon>
        <taxon>Hexapoda</taxon>
        <taxon>Insecta</taxon>
        <taxon>Pterygota</taxon>
        <taxon>Neoptera</taxon>
        <taxon>Paraneoptera</taxon>
        <taxon>Psocodea</taxon>
        <taxon>Troctomorpha</taxon>
        <taxon>Phthiraptera</taxon>
        <taxon>Amblycera</taxon>
        <taxon>Menoponidae</taxon>
        <taxon>Menopon</taxon>
    </lineage>
</organism>
<name>A0AAW2HZV9_9NEOP</name>
<dbReference type="PANTHER" id="PTHR12760">
    <property type="entry name" value="TETRATRICOPEPTIDE REPEAT PROTEIN"/>
    <property type="match status" value="1"/>
</dbReference>
<evidence type="ECO:0000256" key="4">
    <source>
        <dbReference type="PROSITE-ProRule" id="PRU00339"/>
    </source>
</evidence>
<comment type="subcellular location">
    <subcellularLocation>
        <location evidence="5">Endoplasmic reticulum membrane</location>
        <topology evidence="5">Peripheral membrane protein</topology>
        <orientation evidence="5">Cytoplasmic side</orientation>
    </subcellularLocation>
</comment>
<dbReference type="EMBL" id="JARGDH010000002">
    <property type="protein sequence ID" value="KAL0275141.1"/>
    <property type="molecule type" value="Genomic_DNA"/>
</dbReference>
<dbReference type="GO" id="GO:0072546">
    <property type="term" value="C:EMC complex"/>
    <property type="evidence" value="ECO:0007669"/>
    <property type="project" value="UniProtKB-UniRule"/>
</dbReference>
<evidence type="ECO:0000256" key="5">
    <source>
        <dbReference type="RuleBase" id="RU367091"/>
    </source>
</evidence>
<keyword evidence="5" id="KW-0472">Membrane</keyword>
<keyword evidence="3 4" id="KW-0802">TPR repeat</keyword>
<dbReference type="Gene3D" id="1.25.40.10">
    <property type="entry name" value="Tetratricopeptide repeat domain"/>
    <property type="match status" value="1"/>
</dbReference>
<proteinExistence type="inferred from homology"/>
<evidence type="ECO:0000256" key="3">
    <source>
        <dbReference type="ARBA" id="ARBA00022803"/>
    </source>
</evidence>
<keyword evidence="5" id="KW-0256">Endoplasmic reticulum</keyword>
<comment type="caution">
    <text evidence="7">The sequence shown here is derived from an EMBL/GenBank/DDBJ whole genome shotgun (WGS) entry which is preliminary data.</text>
</comment>
<reference evidence="7" key="1">
    <citation type="journal article" date="2024" name="Gigascience">
        <title>Chromosome-level genome of the poultry shaft louse Menopon gallinae provides insight into the host-switching and adaptive evolution of parasitic lice.</title>
        <authorList>
            <person name="Xu Y."/>
            <person name="Ma L."/>
            <person name="Liu S."/>
            <person name="Liang Y."/>
            <person name="Liu Q."/>
            <person name="He Z."/>
            <person name="Tian L."/>
            <person name="Duan Y."/>
            <person name="Cai W."/>
            <person name="Li H."/>
            <person name="Song F."/>
        </authorList>
    </citation>
    <scope>NUCLEOTIDE SEQUENCE</scope>
    <source>
        <strain evidence="7">Cailab_2023a</strain>
    </source>
</reference>
<evidence type="ECO:0000313" key="7">
    <source>
        <dbReference type="EMBL" id="KAL0275141.1"/>
    </source>
</evidence>
<dbReference type="SUPFAM" id="SSF48452">
    <property type="entry name" value="TPR-like"/>
    <property type="match status" value="1"/>
</dbReference>
<evidence type="ECO:0000256" key="1">
    <source>
        <dbReference type="ARBA" id="ARBA00010361"/>
    </source>
</evidence>
<dbReference type="Pfam" id="PF22890">
    <property type="entry name" value="TPR_EMC2"/>
    <property type="match status" value="1"/>
</dbReference>
<protein>
    <recommendedName>
        <fullName evidence="5">ER membrane protein complex subunit 2</fullName>
    </recommendedName>
</protein>
<comment type="subunit">
    <text evidence="5">Component of the ER membrane protein complex (EMC).</text>
</comment>
<accession>A0AAW2HZV9</accession>
<sequence length="293" mass="34242">MDLDPAYEKLTWLEVRDLFRTWREENYRKSKDVIALWELVLQSEEHRLGDERYLVLEQVCIAAADINRVDIIDQCLYTLHKEFPGSLRVKRLQVLKLELAEKFDEALKFLDELCKVDETNASLRKKKIAILKSRGNIPEAIKELSEYLKKFMSDEEAWQELSELYLSEEEYAKAAFCMEEVILISPHNHLYHQRYAEIKYTQGGYDNLEIARSHYCLALKLSPNNMRALYGIFLCSANIALHQKTQSQKKRESQKLATWALKQIQSKYSEVETEKSYVSSLEGLMSNLQISSA</sequence>
<gene>
    <name evidence="7" type="ORF">PYX00_003097</name>
</gene>
<keyword evidence="2" id="KW-0677">Repeat</keyword>
<dbReference type="FunFam" id="1.25.40.10:FF:000478">
    <property type="entry name" value="GG16802"/>
    <property type="match status" value="1"/>
</dbReference>
<comment type="similarity">
    <text evidence="1 5">Belongs to the EMC2 family.</text>
</comment>
<dbReference type="InterPro" id="IPR055217">
    <property type="entry name" value="TPR_EMC2"/>
</dbReference>
<dbReference type="InterPro" id="IPR011990">
    <property type="entry name" value="TPR-like_helical_dom_sf"/>
</dbReference>
<dbReference type="PROSITE" id="PS50005">
    <property type="entry name" value="TPR"/>
    <property type="match status" value="1"/>
</dbReference>
<evidence type="ECO:0000259" key="6">
    <source>
        <dbReference type="Pfam" id="PF22890"/>
    </source>
</evidence>
<evidence type="ECO:0000256" key="2">
    <source>
        <dbReference type="ARBA" id="ARBA00022737"/>
    </source>
</evidence>
<dbReference type="InterPro" id="IPR019734">
    <property type="entry name" value="TPR_rpt"/>
</dbReference>